<dbReference type="InterPro" id="IPR023809">
    <property type="entry name" value="Thiopep_bacteriocin_synth_dom"/>
</dbReference>
<evidence type="ECO:0000313" key="4">
    <source>
        <dbReference type="EMBL" id="MFC5894589.1"/>
    </source>
</evidence>
<evidence type="ECO:0000256" key="1">
    <source>
        <dbReference type="SAM" id="MobiDB-lite"/>
    </source>
</evidence>
<dbReference type="Pfam" id="PF14028">
    <property type="entry name" value="Lant_dehydr_C"/>
    <property type="match status" value="1"/>
</dbReference>
<name>A0ABW1FMX4_9ACTN</name>
<dbReference type="Proteomes" id="UP001596241">
    <property type="component" value="Unassembled WGS sequence"/>
</dbReference>
<feature type="domain" description="Thiopeptide-type bacteriocin biosynthesis" evidence="3">
    <location>
        <begin position="803"/>
        <end position="1063"/>
    </location>
</feature>
<proteinExistence type="predicted"/>
<gene>
    <name evidence="4" type="ORF">ACFP3M_17385</name>
</gene>
<evidence type="ECO:0000313" key="5">
    <source>
        <dbReference type="Proteomes" id="UP001596241"/>
    </source>
</evidence>
<reference evidence="5" key="1">
    <citation type="journal article" date="2019" name="Int. J. Syst. Evol. Microbiol.">
        <title>The Global Catalogue of Microorganisms (GCM) 10K type strain sequencing project: providing services to taxonomists for standard genome sequencing and annotation.</title>
        <authorList>
            <consortium name="The Broad Institute Genomics Platform"/>
            <consortium name="The Broad Institute Genome Sequencing Center for Infectious Disease"/>
            <person name="Wu L."/>
            <person name="Ma J."/>
        </authorList>
    </citation>
    <scope>NUCLEOTIDE SEQUENCE [LARGE SCALE GENOMIC DNA]</scope>
    <source>
        <strain evidence="5">CGMCC 1.15809</strain>
    </source>
</reference>
<dbReference type="RefSeq" id="WP_345088867.1">
    <property type="nucleotide sequence ID" value="NZ_BAAAWG010000015.1"/>
</dbReference>
<dbReference type="Pfam" id="PF04738">
    <property type="entry name" value="Lant_dehydr_N"/>
    <property type="match status" value="1"/>
</dbReference>
<sequence>MSQQHSLFQPAGIGMLRAPVRPVAAARTAVPAPGADGDGRSGDPAETLRALAADPLLREAVEIASPALAGLLARVVDAGGDADPERMRRAARALAAYRLRMSTRATPFGLMAGVAPAAFDASAGPAAEAPAADAPEAPDGTSVAHLGAAHRRAVRPDRAWLTGLVADWEQRPGVFRQLRLVANALCRVRGDRLILPYLPQSADADAAEHGSRNVQGVSLKNSRVVAAVLELAHRPVLGSALAEQLLARFPGATTAAVDGVLAQLIGKEVLLTDARPPLEETDPLGHVLRICATMTPEALPERAELAAVQKEMAYYAGRPFGGGRAELRAVTDRMRRLRPGTDLLHVDVALDARVRLPAAVAEEAARAATLLWRLCPDDGGPAHLREYQQAFLDRYGTERAVPLTELLDPDTGLGAPAGYRRPSSTRTAPPPAPDRDRDQILAALAQEALLSGASEVVLDDDHPAVRLLAKDAGRPPESLELLGHLHAAGPEALARGDFRFVLANAVTQAGRLPGRFGYLFDGPDGEAVAALARTGGTAADPETLSAQVAFRPSRPRVANVSQAPRRLEHVLPVGCFADPGDPAVLDPRDLAVRSDLERLHLVERATGRPVGPAVFHVLNQEWDMPNMARFLCEIADTGRRRWQGWNWGGALVLPQVPRVRYGRTVLSPARWRPDEALRDQELPFARWWELFRGWQARWRVPDRVQVGRADRFVQLDLALPGHPRLLRHELTRKEPCEIRETPADSAGVPDGWLRGPDGPHHAEVVVPLRAVPEALAGGAQPSAARRPAPRRAPGTVHLPGGDWLHLSLYAPADRHDELLAAHLAPLLGGLPDAVDRWFFLRYADGDGPHLRLRFHGPAAALARDLQPRLNAATTALHSAGLTRRAVWDMYDPELERYGGPEAMAAAERVFHADSVAVLEHLRRRHTRRETTEPLLVAAAGLADLARAFHPADAATPSAGADWLLRTIPKDEERQRGFRERRRTALPLIDPYRAGPADGADSALRALWQRRAEATAHYGALLRDLGERNWSDPDRILSSLLHMHHNRLIGIDRPGELLAHAVARGAAQAHTDRRRHGR</sequence>
<organism evidence="4 5">
    <name type="scientific">Streptomyces ramulosus</name>
    <dbReference type="NCBI Taxonomy" id="47762"/>
    <lineage>
        <taxon>Bacteria</taxon>
        <taxon>Bacillati</taxon>
        <taxon>Actinomycetota</taxon>
        <taxon>Actinomycetes</taxon>
        <taxon>Kitasatosporales</taxon>
        <taxon>Streptomycetaceae</taxon>
        <taxon>Streptomyces</taxon>
    </lineage>
</organism>
<keyword evidence="5" id="KW-1185">Reference proteome</keyword>
<accession>A0ABW1FMX4</accession>
<dbReference type="EMBL" id="JBHSPW010000007">
    <property type="protein sequence ID" value="MFC5894589.1"/>
    <property type="molecule type" value="Genomic_DNA"/>
</dbReference>
<evidence type="ECO:0000259" key="3">
    <source>
        <dbReference type="Pfam" id="PF14028"/>
    </source>
</evidence>
<dbReference type="InterPro" id="IPR006827">
    <property type="entry name" value="Lant_deHydtase_N"/>
</dbReference>
<feature type="region of interest" description="Disordered" evidence="1">
    <location>
        <begin position="410"/>
        <end position="436"/>
    </location>
</feature>
<protein>
    <submittedName>
        <fullName evidence="4">Lantibiotic dehydratase</fullName>
    </submittedName>
</protein>
<feature type="compositionally biased region" description="Low complexity" evidence="1">
    <location>
        <begin position="776"/>
        <end position="794"/>
    </location>
</feature>
<dbReference type="NCBIfam" id="TIGR03891">
    <property type="entry name" value="thiopep_ocin"/>
    <property type="match status" value="1"/>
</dbReference>
<feature type="domain" description="Lantibiotic dehydratase N-terminal" evidence="2">
    <location>
        <begin position="53"/>
        <end position="726"/>
    </location>
</feature>
<feature type="region of interest" description="Disordered" evidence="1">
    <location>
        <begin position="776"/>
        <end position="796"/>
    </location>
</feature>
<evidence type="ECO:0000259" key="2">
    <source>
        <dbReference type="Pfam" id="PF04738"/>
    </source>
</evidence>
<comment type="caution">
    <text evidence="4">The sequence shown here is derived from an EMBL/GenBank/DDBJ whole genome shotgun (WGS) entry which is preliminary data.</text>
</comment>